<dbReference type="PANTHER" id="PTHR37842:SF2">
    <property type="entry name" value="GYLCOSYL HYDROLASE 115 C-TERMINAL DOMAIN-CONTAINING PROTEIN"/>
    <property type="match status" value="1"/>
</dbReference>
<sequence length="113" mass="13048">MRGEGDLPLEESKYSKKLETLVDAQCKTLAQVYSSSDASSIPQMWCVYKENGMRVPDDVILCWGNIHRFPLDNERNHTVGAGVYYHFDYISNLQVDKWIQTTQLKKVNDSEQM</sequence>
<protein>
    <submittedName>
        <fullName evidence="1">Uncharacterized protein</fullName>
    </submittedName>
</protein>
<accession>M5C3F7</accession>
<dbReference type="PANTHER" id="PTHR37842">
    <property type="match status" value="1"/>
</dbReference>
<reference evidence="1 2" key="1">
    <citation type="journal article" date="2013" name="J. Biotechnol.">
        <title>Establishment and interpretation of the genome sequence of the phytopathogenic fungus Rhizoctonia solani AG1-IB isolate 7/3/14.</title>
        <authorList>
            <person name="Wibberg D.W."/>
            <person name="Jelonek L.J."/>
            <person name="Rupp O.R."/>
            <person name="Hennig M.H."/>
            <person name="Eikmeyer F.E."/>
            <person name="Goesmann A.G."/>
            <person name="Hartmann A.H."/>
            <person name="Borriss R.B."/>
            <person name="Grosch R.G."/>
            <person name="Puehler A.P."/>
            <person name="Schlueter A.S."/>
        </authorList>
    </citation>
    <scope>NUCLEOTIDE SEQUENCE [LARGE SCALE GENOMIC DNA]</scope>
    <source>
        <strain evidence="2">AG1-IB / isolate 7/3/14</strain>
    </source>
</reference>
<gene>
    <name evidence="1" type="ORF">BN14_07971</name>
</gene>
<name>M5C3F7_THACB</name>
<evidence type="ECO:0000313" key="1">
    <source>
        <dbReference type="EMBL" id="CCO33884.1"/>
    </source>
</evidence>
<dbReference type="Pfam" id="PF15979">
    <property type="entry name" value="Glyco_hydro_115"/>
    <property type="match status" value="1"/>
</dbReference>
<dbReference type="EMBL" id="CAOJ01012280">
    <property type="protein sequence ID" value="CCO33884.1"/>
    <property type="molecule type" value="Genomic_DNA"/>
</dbReference>
<dbReference type="InterPro" id="IPR042301">
    <property type="entry name" value="GH115_sf"/>
</dbReference>
<comment type="caution">
    <text evidence="1">The sequence shown here is derived from an EMBL/GenBank/DDBJ whole genome shotgun (WGS) entry which is preliminary data.</text>
</comment>
<dbReference type="InterPro" id="IPR031924">
    <property type="entry name" value="GH115"/>
</dbReference>
<dbReference type="HOGENOM" id="CLU_2135249_0_0_1"/>
<dbReference type="Gene3D" id="3.20.20.520">
    <property type="entry name" value="Glycosyl hydrolase family 115"/>
    <property type="match status" value="1"/>
</dbReference>
<organism evidence="1 2">
    <name type="scientific">Thanatephorus cucumeris (strain AG1-IB / isolate 7/3/14)</name>
    <name type="common">Lettuce bottom rot fungus</name>
    <name type="synonym">Rhizoctonia solani</name>
    <dbReference type="NCBI Taxonomy" id="1108050"/>
    <lineage>
        <taxon>Eukaryota</taxon>
        <taxon>Fungi</taxon>
        <taxon>Dikarya</taxon>
        <taxon>Basidiomycota</taxon>
        <taxon>Agaricomycotina</taxon>
        <taxon>Agaricomycetes</taxon>
        <taxon>Cantharellales</taxon>
        <taxon>Ceratobasidiaceae</taxon>
        <taxon>Rhizoctonia</taxon>
        <taxon>Rhizoctonia solani AG-1</taxon>
    </lineage>
</organism>
<dbReference type="AlphaFoldDB" id="M5C3F7"/>
<dbReference type="Proteomes" id="UP000012065">
    <property type="component" value="Unassembled WGS sequence"/>
</dbReference>
<evidence type="ECO:0000313" key="2">
    <source>
        <dbReference type="Proteomes" id="UP000012065"/>
    </source>
</evidence>
<proteinExistence type="predicted"/>